<gene>
    <name evidence="1" type="ORF">GOODEAATRI_004511</name>
</gene>
<protein>
    <submittedName>
        <fullName evidence="1">Uncharacterized protein</fullName>
    </submittedName>
</protein>
<proteinExistence type="predicted"/>
<evidence type="ECO:0000313" key="2">
    <source>
        <dbReference type="Proteomes" id="UP001476798"/>
    </source>
</evidence>
<accession>A0ABV0NHG3</accession>
<dbReference type="EMBL" id="JAHRIO010040171">
    <property type="protein sequence ID" value="MEQ2170852.1"/>
    <property type="molecule type" value="Genomic_DNA"/>
</dbReference>
<comment type="caution">
    <text evidence="1">The sequence shown here is derived from an EMBL/GenBank/DDBJ whole genome shotgun (WGS) entry which is preliminary data.</text>
</comment>
<dbReference type="Proteomes" id="UP001476798">
    <property type="component" value="Unassembled WGS sequence"/>
</dbReference>
<reference evidence="1 2" key="1">
    <citation type="submission" date="2021-06" db="EMBL/GenBank/DDBJ databases">
        <authorList>
            <person name="Palmer J.M."/>
        </authorList>
    </citation>
    <scope>NUCLEOTIDE SEQUENCE [LARGE SCALE GENOMIC DNA]</scope>
    <source>
        <strain evidence="1 2">GA_2019</strain>
        <tissue evidence="1">Muscle</tissue>
    </source>
</reference>
<evidence type="ECO:0000313" key="1">
    <source>
        <dbReference type="EMBL" id="MEQ2170852.1"/>
    </source>
</evidence>
<sequence length="134" mass="15225">MISTRLLTRLSPQLSMSLVRVPLDTEDTLSCYREALGKRPHCLLVLQHSRSLLVQLLAGTQPYSEESGGNMESREVDIEHKEQEMLETEGSSPKAEKPKVVTLCNTKEKLSPERIKVLEVFRLPFLVFRDSILC</sequence>
<name>A0ABV0NHG3_9TELE</name>
<keyword evidence="2" id="KW-1185">Reference proteome</keyword>
<organism evidence="1 2">
    <name type="scientific">Goodea atripinnis</name>
    <dbReference type="NCBI Taxonomy" id="208336"/>
    <lineage>
        <taxon>Eukaryota</taxon>
        <taxon>Metazoa</taxon>
        <taxon>Chordata</taxon>
        <taxon>Craniata</taxon>
        <taxon>Vertebrata</taxon>
        <taxon>Euteleostomi</taxon>
        <taxon>Actinopterygii</taxon>
        <taxon>Neopterygii</taxon>
        <taxon>Teleostei</taxon>
        <taxon>Neoteleostei</taxon>
        <taxon>Acanthomorphata</taxon>
        <taxon>Ovalentaria</taxon>
        <taxon>Atherinomorphae</taxon>
        <taxon>Cyprinodontiformes</taxon>
        <taxon>Goodeidae</taxon>
        <taxon>Goodea</taxon>
    </lineage>
</organism>